<keyword evidence="2" id="KW-1185">Reference proteome</keyword>
<proteinExistence type="predicted"/>
<dbReference type="GeneID" id="25363044"/>
<evidence type="ECO:0000313" key="1">
    <source>
        <dbReference type="EMBL" id="KEQ99749.1"/>
    </source>
</evidence>
<dbReference type="CDD" id="cd11040">
    <property type="entry name" value="CYP7_CYP8-like"/>
    <property type="match status" value="1"/>
</dbReference>
<evidence type="ECO:0000313" key="2">
    <source>
        <dbReference type="Proteomes" id="UP000030641"/>
    </source>
</evidence>
<dbReference type="OMA" id="DDICKQQ"/>
<dbReference type="HOGENOM" id="CLU_018012_4_2_1"/>
<gene>
    <name evidence="1" type="ORF">AUEXF2481DRAFT_25631</name>
</gene>
<dbReference type="STRING" id="1043005.A0A074YUB0"/>
<evidence type="ECO:0008006" key="3">
    <source>
        <dbReference type="Google" id="ProtNLM"/>
    </source>
</evidence>
<dbReference type="GO" id="GO:0020037">
    <property type="term" value="F:heme binding"/>
    <property type="evidence" value="ECO:0007669"/>
    <property type="project" value="InterPro"/>
</dbReference>
<dbReference type="InterPro" id="IPR053007">
    <property type="entry name" value="CYP450_monoxygenase_sec-met"/>
</dbReference>
<dbReference type="AlphaFoldDB" id="A0A074YUB0"/>
<dbReference type="EMBL" id="KL584750">
    <property type="protein sequence ID" value="KEQ99749.1"/>
    <property type="molecule type" value="Genomic_DNA"/>
</dbReference>
<dbReference type="PANTHER" id="PTHR47582">
    <property type="entry name" value="P450, PUTATIVE (EUROFUNG)-RELATED"/>
    <property type="match status" value="1"/>
</dbReference>
<dbReference type="GO" id="GO:0005506">
    <property type="term" value="F:iron ion binding"/>
    <property type="evidence" value="ECO:0007669"/>
    <property type="project" value="InterPro"/>
</dbReference>
<dbReference type="PANTHER" id="PTHR47582:SF1">
    <property type="entry name" value="P450, PUTATIVE (EUROFUNG)-RELATED"/>
    <property type="match status" value="1"/>
</dbReference>
<reference evidence="1 2" key="1">
    <citation type="journal article" date="2014" name="BMC Genomics">
        <title>Genome sequencing of four Aureobasidium pullulans varieties: biotechnological potential, stress tolerance, and description of new species.</title>
        <authorList>
            <person name="Gostin Ar C."/>
            <person name="Ohm R.A."/>
            <person name="Kogej T."/>
            <person name="Sonjak S."/>
            <person name="Turk M."/>
            <person name="Zajc J."/>
            <person name="Zalar P."/>
            <person name="Grube M."/>
            <person name="Sun H."/>
            <person name="Han J."/>
            <person name="Sharma A."/>
            <person name="Chiniquy J."/>
            <person name="Ngan C.Y."/>
            <person name="Lipzen A."/>
            <person name="Barry K."/>
            <person name="Grigoriev I.V."/>
            <person name="Gunde-Cimerman N."/>
        </authorList>
    </citation>
    <scope>NUCLEOTIDE SEQUENCE [LARGE SCALE GENOMIC DNA]</scope>
    <source>
        <strain evidence="1 2">EXF-2481</strain>
    </source>
</reference>
<dbReference type="InterPro" id="IPR036396">
    <property type="entry name" value="Cyt_P450_sf"/>
</dbReference>
<dbReference type="Pfam" id="PF00067">
    <property type="entry name" value="p450"/>
    <property type="match status" value="1"/>
</dbReference>
<name>A0A074YUB0_AURSE</name>
<dbReference type="Gene3D" id="1.10.630.10">
    <property type="entry name" value="Cytochrome P450"/>
    <property type="match status" value="1"/>
</dbReference>
<dbReference type="GO" id="GO:0004497">
    <property type="term" value="F:monooxygenase activity"/>
    <property type="evidence" value="ECO:0007669"/>
    <property type="project" value="InterPro"/>
</dbReference>
<protein>
    <recommendedName>
        <fullName evidence="3">Cytochrome P450</fullName>
    </recommendedName>
</protein>
<dbReference type="InParanoid" id="A0A074YUB0"/>
<dbReference type="Proteomes" id="UP000030641">
    <property type="component" value="Unassembled WGS sequence"/>
</dbReference>
<dbReference type="InterPro" id="IPR001128">
    <property type="entry name" value="Cyt_P450"/>
</dbReference>
<dbReference type="GO" id="GO:0016705">
    <property type="term" value="F:oxidoreductase activity, acting on paired donors, with incorporation or reduction of molecular oxygen"/>
    <property type="evidence" value="ECO:0007669"/>
    <property type="project" value="InterPro"/>
</dbReference>
<dbReference type="OrthoDB" id="1470350at2759"/>
<dbReference type="RefSeq" id="XP_013348043.1">
    <property type="nucleotide sequence ID" value="XM_013492589.1"/>
</dbReference>
<organism evidence="1 2">
    <name type="scientific">Aureobasidium subglaciale (strain EXF-2481)</name>
    <name type="common">Aureobasidium pullulans var. subglaciale</name>
    <dbReference type="NCBI Taxonomy" id="1043005"/>
    <lineage>
        <taxon>Eukaryota</taxon>
        <taxon>Fungi</taxon>
        <taxon>Dikarya</taxon>
        <taxon>Ascomycota</taxon>
        <taxon>Pezizomycotina</taxon>
        <taxon>Dothideomycetes</taxon>
        <taxon>Dothideomycetidae</taxon>
        <taxon>Dothideales</taxon>
        <taxon>Saccotheciaceae</taxon>
        <taxon>Aureobasidium</taxon>
    </lineage>
</organism>
<dbReference type="SUPFAM" id="SSF48264">
    <property type="entry name" value="Cytochrome P450"/>
    <property type="match status" value="1"/>
</dbReference>
<sequence>MSHILYAMIGTVFLVYAVEYLISSRDDPREPKRLRPKVPLIGHLVGIINSGPSYHNRLSINVDATESANRYPRNASDTEIFTLGILHFKLYTSISTRLLPAIQRSSKTLSFRPMIQHVARRWGDASDETNDLFGSPHLVTDFSHAMKSSLAPGRHLDEVNDRMGKRVLLDVDDLLDLCNSTQKGLQIKLLEWTRHVVMQASSSGVYGTAHPFIDIEVEKAFWKWHSHLSAHISGLNFDILGKGYTARQKVFDAHQKYCKNIPDDASLLFKERWRVLREAGVSEADCVKQQATLPIGMLSNTVPTMYWTIWELFSRPEVLAAVREEIEQKAVIRQDDGHVLDVAKLKSCCPGLLSVFQETQRVRHIHAAIRKVLEDTMLDGRYLLKAGNYVQMPGNSIHLNTKIWGDSATEFDPYRFVPKASDKGGQRVAGSGFLAWGAPPHLCPARQFAATEILIFIALLAIRVDLHPIGGVWEKNPALDFADPVTVLNPKKDVSFDVKPRQQWDGRWTLLMSQSSVRVPLASG</sequence>
<accession>A0A074YUB0</accession>